<comment type="caution">
    <text evidence="1">The sequence shown here is derived from an EMBL/GenBank/DDBJ whole genome shotgun (WGS) entry which is preliminary data.</text>
</comment>
<reference evidence="1 2" key="1">
    <citation type="submission" date="2020-08" db="EMBL/GenBank/DDBJ databases">
        <title>Genomic Encyclopedia of Type Strains, Phase IV (KMG-IV): sequencing the most valuable type-strain genomes for metagenomic binning, comparative biology and taxonomic classification.</title>
        <authorList>
            <person name="Goeker M."/>
        </authorList>
    </citation>
    <scope>NUCLEOTIDE SEQUENCE [LARGE SCALE GENOMIC DNA]</scope>
    <source>
        <strain evidence="1 2">DSM 14925</strain>
    </source>
</reference>
<evidence type="ECO:0000313" key="2">
    <source>
        <dbReference type="Proteomes" id="UP000562464"/>
    </source>
</evidence>
<name>A0A841C451_9LACT</name>
<dbReference type="RefSeq" id="WP_183538931.1">
    <property type="nucleotide sequence ID" value="NZ_JACHHV010000005.1"/>
</dbReference>
<keyword evidence="2" id="KW-1185">Reference proteome</keyword>
<proteinExistence type="predicted"/>
<evidence type="ECO:0008006" key="3">
    <source>
        <dbReference type="Google" id="ProtNLM"/>
    </source>
</evidence>
<dbReference type="AlphaFoldDB" id="A0A841C451"/>
<accession>A0A841C451</accession>
<protein>
    <recommendedName>
        <fullName evidence="3">Zinc-ribbon domain-containing protein</fullName>
    </recommendedName>
</protein>
<dbReference type="EMBL" id="JACHHV010000005">
    <property type="protein sequence ID" value="MBB5887593.1"/>
    <property type="molecule type" value="Genomic_DNA"/>
</dbReference>
<gene>
    <name evidence="1" type="ORF">HNQ37_000465</name>
</gene>
<sequence length="425" mass="48959">MSLLSKKRYRYEMLNVQNMNVDAIKNADDLINFIIGENKGLQAQHEEGSATLVKYLNDKAIYAQNIKLPILQNEAYFENLLVNFYTKAAVPFDPSLLEEIQTEQFPRHEVLETYSDPVEPVQTHKTTYNDDFPPAPNFWEKDEEKIEEKEHARFLLDEFANIGRWTPEKEEAPVIPSVSQAFCLFCGEQIEPKSRFCNHCGKLQEAPQEPTEVPEPTPEESLVIKNKEVATAVETPIYEVKSAEALPVSQEISSLPMPEKFAEVDSLVRDVRNLVSLVNNQKTQPLQESPVIKEKQVIEETKVETSLVVSQGPTSQNFMTKSDIELQVSEELESLKRRELGEVEMLLSQNKQKELNTLSEDFKRKQAETNEKFEAISLDKRLEIVKKYTQKIQNEVAARVQYQVEQLDQELKSYREKALMDMKIQ</sequence>
<evidence type="ECO:0000313" key="1">
    <source>
        <dbReference type="EMBL" id="MBB5887593.1"/>
    </source>
</evidence>
<dbReference type="Proteomes" id="UP000562464">
    <property type="component" value="Unassembled WGS sequence"/>
</dbReference>
<organism evidence="1 2">
    <name type="scientific">Lactovum miscens</name>
    <dbReference type="NCBI Taxonomy" id="190387"/>
    <lineage>
        <taxon>Bacteria</taxon>
        <taxon>Bacillati</taxon>
        <taxon>Bacillota</taxon>
        <taxon>Bacilli</taxon>
        <taxon>Lactobacillales</taxon>
        <taxon>Streptococcaceae</taxon>
        <taxon>Lactovum</taxon>
    </lineage>
</organism>